<keyword evidence="3" id="KW-1185">Reference proteome</keyword>
<evidence type="ECO:0000256" key="1">
    <source>
        <dbReference type="SAM" id="MobiDB-lite"/>
    </source>
</evidence>
<reference evidence="2" key="1">
    <citation type="submission" date="2023-03" db="EMBL/GenBank/DDBJ databases">
        <title>Electrophorus voltai genome.</title>
        <authorList>
            <person name="Bian C."/>
        </authorList>
    </citation>
    <scope>NUCLEOTIDE SEQUENCE</scope>
    <source>
        <strain evidence="2">CB-2022</strain>
        <tissue evidence="2">Muscle</tissue>
    </source>
</reference>
<dbReference type="Proteomes" id="UP001239994">
    <property type="component" value="Unassembled WGS sequence"/>
</dbReference>
<comment type="caution">
    <text evidence="2">The sequence shown here is derived from an EMBL/GenBank/DDBJ whole genome shotgun (WGS) entry which is preliminary data.</text>
</comment>
<feature type="compositionally biased region" description="Basic and acidic residues" evidence="1">
    <location>
        <begin position="89"/>
        <end position="99"/>
    </location>
</feature>
<gene>
    <name evidence="2" type="ORF">P4O66_020088</name>
</gene>
<proteinExistence type="predicted"/>
<evidence type="ECO:0000313" key="3">
    <source>
        <dbReference type="Proteomes" id="UP001239994"/>
    </source>
</evidence>
<name>A0AAD9E4G4_9TELE</name>
<organism evidence="2 3">
    <name type="scientific">Electrophorus voltai</name>
    <dbReference type="NCBI Taxonomy" id="2609070"/>
    <lineage>
        <taxon>Eukaryota</taxon>
        <taxon>Metazoa</taxon>
        <taxon>Chordata</taxon>
        <taxon>Craniata</taxon>
        <taxon>Vertebrata</taxon>
        <taxon>Euteleostomi</taxon>
        <taxon>Actinopterygii</taxon>
        <taxon>Neopterygii</taxon>
        <taxon>Teleostei</taxon>
        <taxon>Ostariophysi</taxon>
        <taxon>Gymnotiformes</taxon>
        <taxon>Gymnotoidei</taxon>
        <taxon>Gymnotidae</taxon>
        <taxon>Electrophorus</taxon>
    </lineage>
</organism>
<feature type="region of interest" description="Disordered" evidence="1">
    <location>
        <begin position="63"/>
        <end position="99"/>
    </location>
</feature>
<protein>
    <submittedName>
        <fullName evidence="2">Uncharacterized protein</fullName>
    </submittedName>
</protein>
<sequence length="257" mass="28296">MDKGRTEQGGRGVITACVSLCLCRTTQPASACVAPGCQVGPSDDNPSPTSTAVLRAHLCLVPSRQEEKEEQRISGKLPTARGEEDEDEASRGRLRERDFIPDQAERAASDYDTIFPAGPPPHLVLLNMEQVRLRDPKLKEGADPWPGWRRDCGKPFPVARGGGGIERCRLVLPSWLSLPHHTRGGGGRGHIWVERGTTKLRGRIYHPTEASAPHSVRSILGTRASWGDVAECRECRKCRVEKEGKVETEKEKKPRTA</sequence>
<feature type="compositionally biased region" description="Basic and acidic residues" evidence="1">
    <location>
        <begin position="64"/>
        <end position="73"/>
    </location>
</feature>
<dbReference type="EMBL" id="JAROKS010000004">
    <property type="protein sequence ID" value="KAK1804049.1"/>
    <property type="molecule type" value="Genomic_DNA"/>
</dbReference>
<evidence type="ECO:0000313" key="2">
    <source>
        <dbReference type="EMBL" id="KAK1804049.1"/>
    </source>
</evidence>
<accession>A0AAD9E4G4</accession>
<dbReference type="AlphaFoldDB" id="A0AAD9E4G4"/>